<keyword evidence="1" id="KW-0175">Coiled coil</keyword>
<dbReference type="RefSeq" id="WP_113268882.1">
    <property type="nucleotide sequence ID" value="NZ_QNTU01000002.1"/>
</dbReference>
<gene>
    <name evidence="2" type="ORF">DQ400_06040</name>
</gene>
<dbReference type="OrthoDB" id="2340053at2"/>
<reference evidence="3" key="1">
    <citation type="submission" date="2018-06" db="EMBL/GenBank/DDBJ databases">
        <title>Whole genome sequencing of four bacterial strains from South Shetland trench revealing bio-synthetic gene clusters.</title>
        <authorList>
            <person name="Abdel-Mageed W.M."/>
            <person name="Lehri B."/>
            <person name="Jarmusch S."/>
            <person name="Miranda K."/>
            <person name="Goodfellow M."/>
            <person name="Jaspars M."/>
            <person name="Karlyshev A.V."/>
        </authorList>
    </citation>
    <scope>NUCLEOTIDE SEQUENCE [LARGE SCALE GENOMIC DNA]</scope>
    <source>
        <strain evidence="3">SST4</strain>
    </source>
</reference>
<evidence type="ECO:0000256" key="1">
    <source>
        <dbReference type="SAM" id="Coils"/>
    </source>
</evidence>
<organism evidence="2 3">
    <name type="scientific">Vreelandella sulfidaeris</name>
    <dbReference type="NCBI Taxonomy" id="115553"/>
    <lineage>
        <taxon>Bacteria</taxon>
        <taxon>Pseudomonadati</taxon>
        <taxon>Pseudomonadota</taxon>
        <taxon>Gammaproteobacteria</taxon>
        <taxon>Oceanospirillales</taxon>
        <taxon>Halomonadaceae</taxon>
        <taxon>Vreelandella</taxon>
    </lineage>
</organism>
<dbReference type="Proteomes" id="UP000252204">
    <property type="component" value="Unassembled WGS sequence"/>
</dbReference>
<keyword evidence="3" id="KW-1185">Reference proteome</keyword>
<feature type="coiled-coil region" evidence="1">
    <location>
        <begin position="25"/>
        <end position="52"/>
    </location>
</feature>
<evidence type="ECO:0000313" key="2">
    <source>
        <dbReference type="EMBL" id="RBI68915.1"/>
    </source>
</evidence>
<protein>
    <submittedName>
        <fullName evidence="2">Uncharacterized protein</fullName>
    </submittedName>
</protein>
<dbReference type="AlphaFoldDB" id="A0A365TUZ4"/>
<name>A0A365TUZ4_9GAMM</name>
<accession>A0A365TUZ4</accession>
<proteinExistence type="predicted"/>
<sequence length="142" mass="15565">MADAWKVAAKIAGGPLVGLIIDNVEASSKSMNDAAEKNLDSLREEAAKQQIKMDYSQHQARVAQELAIAKRIENATEVEIEEYYDNSGKGSAGLNVNAETRTGSLGLSGENRRVSKRIYRFTGIANKEAETYEQDLDDQARS</sequence>
<dbReference type="EMBL" id="QNTU01000002">
    <property type="protein sequence ID" value="RBI68915.1"/>
    <property type="molecule type" value="Genomic_DNA"/>
</dbReference>
<evidence type="ECO:0000313" key="3">
    <source>
        <dbReference type="Proteomes" id="UP000252204"/>
    </source>
</evidence>
<comment type="caution">
    <text evidence="2">The sequence shown here is derived from an EMBL/GenBank/DDBJ whole genome shotgun (WGS) entry which is preliminary data.</text>
</comment>